<keyword evidence="5 9" id="KW-0472">Membrane</keyword>
<feature type="domain" description="Methyl-accepting transducer" evidence="10">
    <location>
        <begin position="295"/>
        <end position="552"/>
    </location>
</feature>
<dbReference type="EMBL" id="JAHBCL010000005">
    <property type="protein sequence ID" value="MBS7525869.1"/>
    <property type="molecule type" value="Genomic_DNA"/>
</dbReference>
<evidence type="ECO:0000256" key="1">
    <source>
        <dbReference type="ARBA" id="ARBA00004651"/>
    </source>
</evidence>
<reference evidence="12 13" key="1">
    <citation type="submission" date="2021-05" db="EMBL/GenBank/DDBJ databases">
        <title>Fusibacter ferrireducens sp. nov., an anaerobic, sulfur- and Fe-reducing bacterium isolated from the mangrove sediment.</title>
        <authorList>
            <person name="Qiu D."/>
        </authorList>
    </citation>
    <scope>NUCLEOTIDE SEQUENCE [LARGE SCALE GENOMIC DNA]</scope>
    <source>
        <strain evidence="12 13">DSM 12116</strain>
    </source>
</reference>
<proteinExistence type="inferred from homology"/>
<evidence type="ECO:0000256" key="4">
    <source>
        <dbReference type="ARBA" id="ARBA00022989"/>
    </source>
</evidence>
<dbReference type="PANTHER" id="PTHR32089">
    <property type="entry name" value="METHYL-ACCEPTING CHEMOTAXIS PROTEIN MCPB"/>
    <property type="match status" value="1"/>
</dbReference>
<keyword evidence="13" id="KW-1185">Reference proteome</keyword>
<dbReference type="PROSITE" id="PS50885">
    <property type="entry name" value="HAMP"/>
    <property type="match status" value="1"/>
</dbReference>
<comment type="caution">
    <text evidence="12">The sequence shown here is derived from an EMBL/GenBank/DDBJ whole genome shotgun (WGS) entry which is preliminary data.</text>
</comment>
<evidence type="ECO:0000256" key="8">
    <source>
        <dbReference type="PROSITE-ProRule" id="PRU00284"/>
    </source>
</evidence>
<dbReference type="InterPro" id="IPR033480">
    <property type="entry name" value="sCache_2"/>
</dbReference>
<dbReference type="Proteomes" id="UP000746471">
    <property type="component" value="Unassembled WGS sequence"/>
</dbReference>
<dbReference type="SMART" id="SM00283">
    <property type="entry name" value="MA"/>
    <property type="match status" value="1"/>
</dbReference>
<name>A0ABS5PL32_9FIRM</name>
<keyword evidence="3 9" id="KW-0812">Transmembrane</keyword>
<dbReference type="Gene3D" id="1.10.287.950">
    <property type="entry name" value="Methyl-accepting chemotaxis protein"/>
    <property type="match status" value="1"/>
</dbReference>
<keyword evidence="2" id="KW-1003">Cell membrane</keyword>
<evidence type="ECO:0000313" key="12">
    <source>
        <dbReference type="EMBL" id="MBS7525869.1"/>
    </source>
</evidence>
<sequence>MKTKYSMKMKLVSISALLLIVPMLLIGVTSYWQAKQALTSKGEIILKNAVTQAIGLIDAQKQAVARGEISLEDAQEAVKQALLGPMDAEGKRPISKAVNLGEHGYFVVYSPKGIEIMHPSLEGQDAWDAEDKSGSGLKLVQEQIKAAMNGDGYVSYAWTLPDSEEIGTKLSYQSYDPDWEWIVSAGAYAMDFDAAANGILFNMIIILAITMVVGIIVILLFSNHIARPIASITGALVEVSEGNLTIDPVENKNSDETAILASSFNLMLANMRDMIETTIHSSESVGTLSDSLSAITEDTTKAINEVVITIQEVANAVADEASGAEAVAGKMNVLSKSIEFIAEATAQMNRAIDDTVKKSRDGIQTMVKLEEASGQTDDATQKIAEVIKKVDESNGKINMITNSITDISEQTNLLALNASIEASRAGEAGRGFAVVAEEIRKLAVQSASAVSEIKAIIDEINRYSQLSVETMDDVKEVIKSQNEMVDVTKVQFDSIAEAIQSLSQVVEKLTGESNEMNTMRADILEAVLNISASTEETSAATEEVSASSEEQLAGMTEINEQTSELNTVAHKLNQIIKQFKI</sequence>
<accession>A0ABS5PL32</accession>
<dbReference type="PROSITE" id="PS50111">
    <property type="entry name" value="CHEMOTAXIS_TRANSDUC_2"/>
    <property type="match status" value="1"/>
</dbReference>
<comment type="subcellular location">
    <subcellularLocation>
        <location evidence="1">Cell membrane</location>
        <topology evidence="1">Multi-pass membrane protein</topology>
    </subcellularLocation>
</comment>
<evidence type="ECO:0000256" key="7">
    <source>
        <dbReference type="ARBA" id="ARBA00029447"/>
    </source>
</evidence>
<evidence type="ECO:0000256" key="6">
    <source>
        <dbReference type="ARBA" id="ARBA00023224"/>
    </source>
</evidence>
<comment type="similarity">
    <text evidence="7">Belongs to the methyl-accepting chemotaxis (MCP) protein family.</text>
</comment>
<dbReference type="InterPro" id="IPR004089">
    <property type="entry name" value="MCPsignal_dom"/>
</dbReference>
<dbReference type="Pfam" id="PF17200">
    <property type="entry name" value="sCache_2"/>
    <property type="match status" value="1"/>
</dbReference>
<gene>
    <name evidence="12" type="ORF">KHM83_04160</name>
</gene>
<dbReference type="SMART" id="SM00304">
    <property type="entry name" value="HAMP"/>
    <property type="match status" value="1"/>
</dbReference>
<dbReference type="Gene3D" id="6.10.340.10">
    <property type="match status" value="1"/>
</dbReference>
<evidence type="ECO:0000313" key="13">
    <source>
        <dbReference type="Proteomes" id="UP000746471"/>
    </source>
</evidence>
<evidence type="ECO:0000256" key="2">
    <source>
        <dbReference type="ARBA" id="ARBA00022475"/>
    </source>
</evidence>
<evidence type="ECO:0000259" key="11">
    <source>
        <dbReference type="PROSITE" id="PS50885"/>
    </source>
</evidence>
<evidence type="ECO:0000256" key="5">
    <source>
        <dbReference type="ARBA" id="ARBA00023136"/>
    </source>
</evidence>
<dbReference type="SMART" id="SM01049">
    <property type="entry name" value="Cache_2"/>
    <property type="match status" value="1"/>
</dbReference>
<dbReference type="InterPro" id="IPR003660">
    <property type="entry name" value="HAMP_dom"/>
</dbReference>
<protein>
    <submittedName>
        <fullName evidence="12">Methyl-accepting chemotaxis protein</fullName>
    </submittedName>
</protein>
<organism evidence="12 13">
    <name type="scientific">Fusibacter paucivorans</name>
    <dbReference type="NCBI Taxonomy" id="76009"/>
    <lineage>
        <taxon>Bacteria</taxon>
        <taxon>Bacillati</taxon>
        <taxon>Bacillota</taxon>
        <taxon>Clostridia</taxon>
        <taxon>Eubacteriales</taxon>
        <taxon>Eubacteriales Family XII. Incertae Sedis</taxon>
        <taxon>Fusibacter</taxon>
    </lineage>
</organism>
<keyword evidence="6 8" id="KW-0807">Transducer</keyword>
<evidence type="ECO:0000259" key="10">
    <source>
        <dbReference type="PROSITE" id="PS50111"/>
    </source>
</evidence>
<dbReference type="PANTHER" id="PTHR32089:SF112">
    <property type="entry name" value="LYSOZYME-LIKE PROTEIN-RELATED"/>
    <property type="match status" value="1"/>
</dbReference>
<dbReference type="RefSeq" id="WP_213235652.1">
    <property type="nucleotide sequence ID" value="NZ_JAHBCL010000005.1"/>
</dbReference>
<dbReference type="Pfam" id="PF00015">
    <property type="entry name" value="MCPsignal"/>
    <property type="match status" value="1"/>
</dbReference>
<dbReference type="Pfam" id="PF00672">
    <property type="entry name" value="HAMP"/>
    <property type="match status" value="1"/>
</dbReference>
<feature type="transmembrane region" description="Helical" evidence="9">
    <location>
        <begin position="199"/>
        <end position="221"/>
    </location>
</feature>
<keyword evidence="4 9" id="KW-1133">Transmembrane helix</keyword>
<dbReference type="SUPFAM" id="SSF58104">
    <property type="entry name" value="Methyl-accepting chemotaxis protein (MCP) signaling domain"/>
    <property type="match status" value="1"/>
</dbReference>
<dbReference type="Gene3D" id="3.30.450.20">
    <property type="entry name" value="PAS domain"/>
    <property type="match status" value="1"/>
</dbReference>
<dbReference type="CDD" id="cd06225">
    <property type="entry name" value="HAMP"/>
    <property type="match status" value="1"/>
</dbReference>
<evidence type="ECO:0000256" key="9">
    <source>
        <dbReference type="SAM" id="Phobius"/>
    </source>
</evidence>
<feature type="domain" description="HAMP" evidence="11">
    <location>
        <begin position="223"/>
        <end position="276"/>
    </location>
</feature>
<evidence type="ECO:0000256" key="3">
    <source>
        <dbReference type="ARBA" id="ARBA00022692"/>
    </source>
</evidence>